<gene>
    <name evidence="1" type="primary">WBGene00281808</name>
</gene>
<evidence type="ECO:0000313" key="2">
    <source>
        <dbReference type="Proteomes" id="UP000005239"/>
    </source>
</evidence>
<dbReference type="OrthoDB" id="5845933at2759"/>
<protein>
    <submittedName>
        <fullName evidence="1">Uncharacterized protein</fullName>
    </submittedName>
</protein>
<evidence type="ECO:0000313" key="1">
    <source>
        <dbReference type="EnsemblMetazoa" id="PPA43439.1"/>
    </source>
</evidence>
<dbReference type="Proteomes" id="UP000005239">
    <property type="component" value="Unassembled WGS sequence"/>
</dbReference>
<dbReference type="AlphaFoldDB" id="A0A2A6BV39"/>
<reference evidence="1" key="2">
    <citation type="submission" date="2022-06" db="UniProtKB">
        <authorList>
            <consortium name="EnsemblMetazoa"/>
        </authorList>
    </citation>
    <scope>IDENTIFICATION</scope>
    <source>
        <strain evidence="1">PS312</strain>
    </source>
</reference>
<accession>A0A2A6BV39</accession>
<keyword evidence="2" id="KW-1185">Reference proteome</keyword>
<accession>A0A8R1Z2Z0</accession>
<dbReference type="EnsemblMetazoa" id="PPA43439.1">
    <property type="protein sequence ID" value="PPA43439.1"/>
    <property type="gene ID" value="WBGene00281808"/>
</dbReference>
<reference evidence="2" key="1">
    <citation type="journal article" date="2008" name="Nat. Genet.">
        <title>The Pristionchus pacificus genome provides a unique perspective on nematode lifestyle and parasitism.</title>
        <authorList>
            <person name="Dieterich C."/>
            <person name="Clifton S.W."/>
            <person name="Schuster L.N."/>
            <person name="Chinwalla A."/>
            <person name="Delehaunty K."/>
            <person name="Dinkelacker I."/>
            <person name="Fulton L."/>
            <person name="Fulton R."/>
            <person name="Godfrey J."/>
            <person name="Minx P."/>
            <person name="Mitreva M."/>
            <person name="Roeseler W."/>
            <person name="Tian H."/>
            <person name="Witte H."/>
            <person name="Yang S.P."/>
            <person name="Wilson R.K."/>
            <person name="Sommer R.J."/>
        </authorList>
    </citation>
    <scope>NUCLEOTIDE SEQUENCE [LARGE SCALE GENOMIC DNA]</scope>
    <source>
        <strain evidence="2">PS312</strain>
    </source>
</reference>
<proteinExistence type="predicted"/>
<name>A0A2A6BV39_PRIPA</name>
<organism evidence="1 2">
    <name type="scientific">Pristionchus pacificus</name>
    <name type="common">Parasitic nematode worm</name>
    <dbReference type="NCBI Taxonomy" id="54126"/>
    <lineage>
        <taxon>Eukaryota</taxon>
        <taxon>Metazoa</taxon>
        <taxon>Ecdysozoa</taxon>
        <taxon>Nematoda</taxon>
        <taxon>Chromadorea</taxon>
        <taxon>Rhabditida</taxon>
        <taxon>Rhabditina</taxon>
        <taxon>Diplogasteromorpha</taxon>
        <taxon>Diplogasteroidea</taxon>
        <taxon>Neodiplogasteridae</taxon>
        <taxon>Pristionchus</taxon>
    </lineage>
</organism>
<sequence length="107" mass="12192">MQRECDEEADYSSRSMCSFSKTQLMRNKWCKGSAISLHGTELEETNAYVYLGRELRCDGSMRTELLRRKHSRSSFFDAHVLPALCTLQKHVLFPKPPSLSSGPLIGH</sequence>